<feature type="compositionally biased region" description="Basic residues" evidence="1">
    <location>
        <begin position="60"/>
        <end position="69"/>
    </location>
</feature>
<dbReference type="EMBL" id="FQ312005">
    <property type="protein sequence ID" value="CBW26970.1"/>
    <property type="molecule type" value="Genomic_DNA"/>
</dbReference>
<dbReference type="AlphaFoldDB" id="E1X3P1"/>
<dbReference type="KEGG" id="bmx:BMS_2164"/>
<name>E1X3P1_HALMS</name>
<reference evidence="3" key="1">
    <citation type="journal article" date="2013" name="ISME J.">
        <title>A small predatory core genome in the divergent marine Bacteriovorax marinus SJ and the terrestrial Bdellovibrio bacteriovorus.</title>
        <authorList>
            <person name="Crossman L.C."/>
            <person name="Chen H."/>
            <person name="Cerdeno-Tarraga A.M."/>
            <person name="Brooks K."/>
            <person name="Quail M.A."/>
            <person name="Pineiro S.A."/>
            <person name="Hobley L."/>
            <person name="Sockett R.E."/>
            <person name="Bentley S.D."/>
            <person name="Parkhill J."/>
            <person name="Williams H.N."/>
            <person name="Stine O.C."/>
        </authorList>
    </citation>
    <scope>NUCLEOTIDE SEQUENCE [LARGE SCALE GENOMIC DNA]</scope>
    <source>
        <strain evidence="3">ATCC BAA-682 / DSM 15412 / SJ</strain>
    </source>
</reference>
<sequence>MVNKNNLTTILFLGTFSLVMSSCSSGYSYKKPESFEEKISRYEARSLNTNLVPEVQVSKSFKHTSRKSRGPASVTTSSSEDKGYNQYNNKRLYFLTLYSQYQQIKPLASNESVAIELNHCPSFHTSFLSYNESSPKSTSARDYKMPFKSMESLRDADNMTRYPEFFLPVSRSSTRPRVIDIAIKDNLSASKTKELVKSAINIHVAKTYSELTELCETGSSSNYYIYENLMTHIKTRDKISADQIGLKTLFKTTLFSNMALTTSIKRNQRQKSRGIASVGGQYGLDQEVIKRLEVPWVESYLQSK</sequence>
<evidence type="ECO:0000256" key="1">
    <source>
        <dbReference type="SAM" id="MobiDB-lite"/>
    </source>
</evidence>
<feature type="region of interest" description="Disordered" evidence="1">
    <location>
        <begin position="58"/>
        <end position="82"/>
    </location>
</feature>
<dbReference type="OrthoDB" id="5290874at2"/>
<evidence type="ECO:0000313" key="2">
    <source>
        <dbReference type="EMBL" id="CBW26970.1"/>
    </source>
</evidence>
<proteinExistence type="predicted"/>
<gene>
    <name evidence="2" type="ordered locus">BMS_2164</name>
</gene>
<dbReference type="RefSeq" id="WP_014244748.1">
    <property type="nucleotide sequence ID" value="NC_016620.1"/>
</dbReference>
<organism evidence="2 3">
    <name type="scientific">Halobacteriovorax marinus (strain ATCC BAA-682 / DSM 15412 / SJ)</name>
    <name type="common">Bacteriovorax marinus</name>
    <dbReference type="NCBI Taxonomy" id="862908"/>
    <lineage>
        <taxon>Bacteria</taxon>
        <taxon>Pseudomonadati</taxon>
        <taxon>Bdellovibrionota</taxon>
        <taxon>Bacteriovoracia</taxon>
        <taxon>Bacteriovoracales</taxon>
        <taxon>Halobacteriovoraceae</taxon>
        <taxon>Halobacteriovorax</taxon>
    </lineage>
</organism>
<dbReference type="Proteomes" id="UP000008963">
    <property type="component" value="Chromosome"/>
</dbReference>
<evidence type="ECO:0000313" key="3">
    <source>
        <dbReference type="Proteomes" id="UP000008963"/>
    </source>
</evidence>
<dbReference type="STRING" id="862908.BMS_2164"/>
<accession>E1X3P1</accession>
<dbReference type="PATRIC" id="fig|862908.3.peg.2058"/>
<keyword evidence="3" id="KW-1185">Reference proteome</keyword>
<protein>
    <submittedName>
        <fullName evidence="2">Exported protein</fullName>
    </submittedName>
</protein>
<dbReference type="PROSITE" id="PS51257">
    <property type="entry name" value="PROKAR_LIPOPROTEIN"/>
    <property type="match status" value="1"/>
</dbReference>
<dbReference type="HOGENOM" id="CLU_914548_0_0_7"/>